<dbReference type="InterPro" id="IPR011437">
    <property type="entry name" value="DUF1540"/>
</dbReference>
<organism evidence="2 3">
    <name type="scientific">Pseudoclavibacter terrae</name>
    <dbReference type="NCBI Taxonomy" id="1530195"/>
    <lineage>
        <taxon>Bacteria</taxon>
        <taxon>Bacillati</taxon>
        <taxon>Actinomycetota</taxon>
        <taxon>Actinomycetes</taxon>
        <taxon>Micrococcales</taxon>
        <taxon>Microbacteriaceae</taxon>
        <taxon>Pseudoclavibacter</taxon>
    </lineage>
</organism>
<protein>
    <submittedName>
        <fullName evidence="2">DUF1540 domain-containing protein</fullName>
    </submittedName>
</protein>
<accession>A0A7J5B7I1</accession>
<name>A0A7J5B7I1_9MICO</name>
<dbReference type="AlphaFoldDB" id="A0A7J5B7I1"/>
<evidence type="ECO:0000259" key="1">
    <source>
        <dbReference type="Pfam" id="PF07561"/>
    </source>
</evidence>
<reference evidence="2 3" key="1">
    <citation type="submission" date="2019-09" db="EMBL/GenBank/DDBJ databases">
        <title>Phylogeny of genus Pseudoclavibacter and closely related genus.</title>
        <authorList>
            <person name="Li Y."/>
        </authorList>
    </citation>
    <scope>NUCLEOTIDE SEQUENCE [LARGE SCALE GENOMIC DNA]</scope>
    <source>
        <strain evidence="2 3">THG-MD12</strain>
    </source>
</reference>
<proteinExistence type="predicted"/>
<evidence type="ECO:0000313" key="3">
    <source>
        <dbReference type="Proteomes" id="UP000490386"/>
    </source>
</evidence>
<feature type="domain" description="DUF1540" evidence="1">
    <location>
        <begin position="59"/>
        <end position="92"/>
    </location>
</feature>
<sequence>MTLLDLPNVSTCSVAGCSFNHDGCHAPAVTIDGDEGCATFIPLDRKGGLDKVIAGVGACQAADCRFNKDLTCSAPAIRVGAQGNDAADCLTYEAA</sequence>
<gene>
    <name evidence="2" type="ORF">F8O03_02895</name>
</gene>
<dbReference type="RefSeq" id="WP_104254046.1">
    <property type="nucleotide sequence ID" value="NZ_CANKVH010000011.1"/>
</dbReference>
<feature type="domain" description="DUF1540" evidence="1">
    <location>
        <begin position="12"/>
        <end position="34"/>
    </location>
</feature>
<dbReference type="EMBL" id="WBJX01000001">
    <property type="protein sequence ID" value="KAB1639300.1"/>
    <property type="molecule type" value="Genomic_DNA"/>
</dbReference>
<comment type="caution">
    <text evidence="2">The sequence shown here is derived from an EMBL/GenBank/DDBJ whole genome shotgun (WGS) entry which is preliminary data.</text>
</comment>
<dbReference type="Proteomes" id="UP000490386">
    <property type="component" value="Unassembled WGS sequence"/>
</dbReference>
<evidence type="ECO:0000313" key="2">
    <source>
        <dbReference type="EMBL" id="KAB1639300.1"/>
    </source>
</evidence>
<keyword evidence="3" id="KW-1185">Reference proteome</keyword>
<dbReference type="Pfam" id="PF07561">
    <property type="entry name" value="DUF1540"/>
    <property type="match status" value="2"/>
</dbReference>
<dbReference type="OrthoDB" id="3213529at2"/>